<name>A0A672I7Y4_SALFA</name>
<proteinExistence type="predicted"/>
<protein>
    <submittedName>
        <fullName evidence="6">Uncharacterized protein</fullName>
    </submittedName>
</protein>
<dbReference type="InterPro" id="IPR050964">
    <property type="entry name" value="Striated_Muscle_Regulatory"/>
</dbReference>
<keyword evidence="7" id="KW-1185">Reference proteome</keyword>
<reference evidence="6" key="1">
    <citation type="submission" date="2019-06" db="EMBL/GenBank/DDBJ databases">
        <authorList>
            <consortium name="Wellcome Sanger Institute Data Sharing"/>
        </authorList>
    </citation>
    <scope>NUCLEOTIDE SEQUENCE [LARGE SCALE GENOMIC DNA]</scope>
</reference>
<dbReference type="Proteomes" id="UP000472267">
    <property type="component" value="Chromosome 16"/>
</dbReference>
<evidence type="ECO:0000313" key="6">
    <source>
        <dbReference type="Ensembl" id="ENSSFAP00005037743.1"/>
    </source>
</evidence>
<dbReference type="InterPro" id="IPR013783">
    <property type="entry name" value="Ig-like_fold"/>
</dbReference>
<dbReference type="InterPro" id="IPR036116">
    <property type="entry name" value="FN3_sf"/>
</dbReference>
<organism evidence="6 7">
    <name type="scientific">Salarias fasciatus</name>
    <name type="common">Jewelled blenny</name>
    <name type="synonym">Blennius fasciatus</name>
    <dbReference type="NCBI Taxonomy" id="181472"/>
    <lineage>
        <taxon>Eukaryota</taxon>
        <taxon>Metazoa</taxon>
        <taxon>Chordata</taxon>
        <taxon>Craniata</taxon>
        <taxon>Vertebrata</taxon>
        <taxon>Euteleostomi</taxon>
        <taxon>Actinopterygii</taxon>
        <taxon>Neopterygii</taxon>
        <taxon>Teleostei</taxon>
        <taxon>Neoteleostei</taxon>
        <taxon>Acanthomorphata</taxon>
        <taxon>Ovalentaria</taxon>
        <taxon>Blenniimorphae</taxon>
        <taxon>Blenniiformes</taxon>
        <taxon>Blennioidei</taxon>
        <taxon>Blenniidae</taxon>
        <taxon>Salariinae</taxon>
        <taxon>Salarias</taxon>
    </lineage>
</organism>
<dbReference type="FunFam" id="2.60.40.10:FF:000034">
    <property type="entry name" value="Titin isoform A"/>
    <property type="match status" value="1"/>
</dbReference>
<keyword evidence="1" id="KW-0677">Repeat</keyword>
<evidence type="ECO:0000256" key="2">
    <source>
        <dbReference type="ARBA" id="ARBA00023319"/>
    </source>
</evidence>
<dbReference type="Pfam" id="PF00041">
    <property type="entry name" value="fn3"/>
    <property type="match status" value="3"/>
</dbReference>
<dbReference type="SMART" id="SM00408">
    <property type="entry name" value="IGc2"/>
    <property type="match status" value="4"/>
</dbReference>
<evidence type="ECO:0000256" key="3">
    <source>
        <dbReference type="SAM" id="MobiDB-lite"/>
    </source>
</evidence>
<reference evidence="6" key="3">
    <citation type="submission" date="2025-09" db="UniProtKB">
        <authorList>
            <consortium name="Ensembl"/>
        </authorList>
    </citation>
    <scope>IDENTIFICATION</scope>
</reference>
<dbReference type="InterPro" id="IPR007110">
    <property type="entry name" value="Ig-like_dom"/>
</dbReference>
<dbReference type="InterPro" id="IPR036179">
    <property type="entry name" value="Ig-like_dom_sf"/>
</dbReference>
<dbReference type="InterPro" id="IPR003598">
    <property type="entry name" value="Ig_sub2"/>
</dbReference>
<dbReference type="InParanoid" id="A0A672I7Y4"/>
<dbReference type="SUPFAM" id="SSF48726">
    <property type="entry name" value="Immunoglobulin"/>
    <property type="match status" value="5"/>
</dbReference>
<dbReference type="Ensembl" id="ENSSFAT00005039142.1">
    <property type="protein sequence ID" value="ENSSFAP00005037743.1"/>
    <property type="gene ID" value="ENSSFAG00005018976.1"/>
</dbReference>
<dbReference type="InterPro" id="IPR003961">
    <property type="entry name" value="FN3_dom"/>
</dbReference>
<dbReference type="Gene3D" id="2.60.40.10">
    <property type="entry name" value="Immunoglobulins"/>
    <property type="match status" value="8"/>
</dbReference>
<dbReference type="PANTHER" id="PTHR13817">
    <property type="entry name" value="TITIN"/>
    <property type="match status" value="1"/>
</dbReference>
<dbReference type="FunFam" id="2.60.40.10:FF:000003">
    <property type="entry name" value="Titin isoform E"/>
    <property type="match status" value="1"/>
</dbReference>
<keyword evidence="2" id="KW-0393">Immunoglobulin domain</keyword>
<dbReference type="PRINTS" id="PR00014">
    <property type="entry name" value="FNTYPEIII"/>
</dbReference>
<dbReference type="Pfam" id="PF07679">
    <property type="entry name" value="I-set"/>
    <property type="match status" value="4"/>
</dbReference>
<dbReference type="SMART" id="SM00409">
    <property type="entry name" value="IG"/>
    <property type="match status" value="5"/>
</dbReference>
<feature type="domain" description="Fibronectin type-III" evidence="5">
    <location>
        <begin position="677"/>
        <end position="768"/>
    </location>
</feature>
<dbReference type="SMART" id="SM00060">
    <property type="entry name" value="FN3"/>
    <property type="match status" value="3"/>
</dbReference>
<dbReference type="PROSITE" id="PS50835">
    <property type="entry name" value="IG_LIKE"/>
    <property type="match status" value="4"/>
</dbReference>
<feature type="domain" description="Ig-like" evidence="4">
    <location>
        <begin position="22"/>
        <end position="107"/>
    </location>
</feature>
<evidence type="ECO:0000313" key="7">
    <source>
        <dbReference type="Proteomes" id="UP000472267"/>
    </source>
</evidence>
<reference evidence="6" key="2">
    <citation type="submission" date="2025-08" db="UniProtKB">
        <authorList>
            <consortium name="Ensembl"/>
        </authorList>
    </citation>
    <scope>IDENTIFICATION</scope>
</reference>
<dbReference type="InterPro" id="IPR013098">
    <property type="entry name" value="Ig_I-set"/>
</dbReference>
<accession>A0A672I7Y4</accession>
<dbReference type="PROSITE" id="PS50853">
    <property type="entry name" value="FN3"/>
    <property type="match status" value="3"/>
</dbReference>
<dbReference type="FunFam" id="2.60.40.10:FF:000022">
    <property type="entry name" value="Cardiac titin"/>
    <property type="match status" value="3"/>
</dbReference>
<dbReference type="InterPro" id="IPR003599">
    <property type="entry name" value="Ig_sub"/>
</dbReference>
<dbReference type="FunFam" id="2.60.40.10:FF:000012">
    <property type="entry name" value="titin isoform X1"/>
    <property type="match status" value="1"/>
</dbReference>
<feature type="domain" description="Fibronectin type-III" evidence="5">
    <location>
        <begin position="480"/>
        <end position="574"/>
    </location>
</feature>
<dbReference type="SUPFAM" id="SSF49265">
    <property type="entry name" value="Fibronectin type III"/>
    <property type="match status" value="2"/>
</dbReference>
<dbReference type="CDD" id="cd00096">
    <property type="entry name" value="Ig"/>
    <property type="match status" value="3"/>
</dbReference>
<evidence type="ECO:0000256" key="1">
    <source>
        <dbReference type="ARBA" id="ARBA00022737"/>
    </source>
</evidence>
<dbReference type="AlphaFoldDB" id="A0A672I7Y4"/>
<evidence type="ECO:0000259" key="4">
    <source>
        <dbReference type="PROSITE" id="PS50835"/>
    </source>
</evidence>
<sequence length="786" mass="85845">TSVKSKMTWALLPAKRRSSMSPSTCLLPSRGLIVGGSKLFECQVTGTPEIDIYWFKEGSEILPSDRHKLAFVNSVASLELCSAELKDGGLYYCEARNEAGSESCKLTPADIVKGSGATFECQVAGTAPFEITWHKDGKEIRPSAKHGFSQVLDCVALEVHRCDVVDVGEYQCTVANEVGSWSHHFHNILTYKTIPPSFSRKLKDCNMVVGSCGELECKVSGSPPFTISWYHDSEEVQSGPNQEISFSDNTCTLRVPTLKLSDSGTYRCKAVNKAGSSETSASLVVKGQFLPRNSLIFTETASTLEGTATFIAKVGGDPIPSVKWMKGKWRQVTHGGRISMEQRGQEAKLEIREVTKSDSGQYRCVASNKHGEIECSADMHVDERKEAAHLEGDLRAKLKKYECPAALLPCSVASSLSSVRLTHRLHSLFSLITKTSSHYVQITLSTVTLNHTGTYLLTVSNPAGTKTVALNVTVLDVPAAPIGPANILDVTPDSMTIEWRPPKDDGGTPVTNYIVEKREANKGTWGGVSSGSLATQLKICRLQRGTEYVVRIRAENKMGIGAPLESKPTVAEHSFMPPSPPGKPQTSDLAEDAVTVGWTMPLSDGGSQITGYIIERRHKGGKWIRVNKTPCRDLRYRVLGLFEGSEYEFRVFAENIAGFSGPSPISDPCKPCRPITVPITGIGADKCRVVWDAPEDDGGCEVDSYILEKCETRRMVWSTYSASVVTPYCNVTRLVEGNEYIFRVRAENKMGTGPSMESKPVTVKTQFNRPGPPEAPEVTKVSHSVR</sequence>
<dbReference type="OMA" id="CGELECK"/>
<feature type="region of interest" description="Disordered" evidence="3">
    <location>
        <begin position="751"/>
        <end position="786"/>
    </location>
</feature>
<feature type="domain" description="Ig-like" evidence="4">
    <location>
        <begin position="113"/>
        <end position="190"/>
    </location>
</feature>
<dbReference type="FunFam" id="2.60.40.10:FF:001272">
    <property type="entry name" value="titin isoform X1"/>
    <property type="match status" value="1"/>
</dbReference>
<dbReference type="PANTHER" id="PTHR13817:SF151">
    <property type="entry name" value="TITIN"/>
    <property type="match status" value="1"/>
</dbReference>
<feature type="domain" description="Fibronectin type-III" evidence="5">
    <location>
        <begin position="580"/>
        <end position="675"/>
    </location>
</feature>
<feature type="domain" description="Ig-like" evidence="4">
    <location>
        <begin position="196"/>
        <end position="284"/>
    </location>
</feature>
<evidence type="ECO:0000259" key="5">
    <source>
        <dbReference type="PROSITE" id="PS50853"/>
    </source>
</evidence>
<dbReference type="CDD" id="cd00063">
    <property type="entry name" value="FN3"/>
    <property type="match status" value="3"/>
</dbReference>
<feature type="domain" description="Ig-like" evidence="4">
    <location>
        <begin position="291"/>
        <end position="380"/>
    </location>
</feature>